<feature type="chain" id="PRO_5046358855" description="GWxTD domain-containing protein" evidence="1">
    <location>
        <begin position="21"/>
        <end position="383"/>
    </location>
</feature>
<gene>
    <name evidence="2" type="ORF">ACFL27_02940</name>
</gene>
<evidence type="ECO:0000313" key="3">
    <source>
        <dbReference type="Proteomes" id="UP001594351"/>
    </source>
</evidence>
<evidence type="ECO:0008006" key="4">
    <source>
        <dbReference type="Google" id="ProtNLM"/>
    </source>
</evidence>
<evidence type="ECO:0000256" key="1">
    <source>
        <dbReference type="SAM" id="SignalP"/>
    </source>
</evidence>
<keyword evidence="1" id="KW-0732">Signal</keyword>
<proteinExistence type="predicted"/>
<name>A0ABV6YSG9_UNCC1</name>
<comment type="caution">
    <text evidence="2">The sequence shown here is derived from an EMBL/GenBank/DDBJ whole genome shotgun (WGS) entry which is preliminary data.</text>
</comment>
<sequence>MLLKRFLLCILFLCVHVSCAIGNNYGALPTLFLIPGQLDQLSAEKTNQEPEYSRLYDQLNTLEGEDKLEAALRLIPKIYAVEVPVEAFYRTLEQKRGHLLEKLIQRGTFSIGKSEFTFTTLRQIFWFHYLLNPEMFHSQVMIGHDLPLSRFSYFMIVTGREHTSPKQDPLLEPALPAFDAKSTLNSADPWLVSASLFLTRKKEHDPTLNGLIMKRWQERPDLWDQTCTEQALLFFARQPQEILRKFKIEDGDIKRHLTSFQNPVPNNGSVQILFFDPSQSSYIPFKQVPSGLSLVKYVKKKRNRNTIIKQRTQHKPADFEFIKTSSESIDQKLTKNRIMILPPGYYSLSFQSGNQPAMSGESKIFSSEPASLIRVFIGISGGV</sequence>
<reference evidence="2 3" key="1">
    <citation type="submission" date="2024-09" db="EMBL/GenBank/DDBJ databases">
        <title>Laminarin stimulates single cell rates of sulfate reduction while oxygen inhibits transcriptomic activity in coastal marine sediment.</title>
        <authorList>
            <person name="Lindsay M."/>
            <person name="Orcutt B."/>
            <person name="Emerson D."/>
            <person name="Stepanauskas R."/>
            <person name="D'Angelo T."/>
        </authorList>
    </citation>
    <scope>NUCLEOTIDE SEQUENCE [LARGE SCALE GENOMIC DNA]</scope>
    <source>
        <strain evidence="2">SAG AM-311-K15</strain>
    </source>
</reference>
<keyword evidence="3" id="KW-1185">Reference proteome</keyword>
<organism evidence="2 3">
    <name type="scientific">candidate division CSSED10-310 bacterium</name>
    <dbReference type="NCBI Taxonomy" id="2855610"/>
    <lineage>
        <taxon>Bacteria</taxon>
        <taxon>Bacteria division CSSED10-310</taxon>
    </lineage>
</organism>
<accession>A0ABV6YSG9</accession>
<dbReference type="EMBL" id="JBHPBY010000023">
    <property type="protein sequence ID" value="MFC1849143.1"/>
    <property type="molecule type" value="Genomic_DNA"/>
</dbReference>
<feature type="signal peptide" evidence="1">
    <location>
        <begin position="1"/>
        <end position="20"/>
    </location>
</feature>
<dbReference type="Proteomes" id="UP001594351">
    <property type="component" value="Unassembled WGS sequence"/>
</dbReference>
<evidence type="ECO:0000313" key="2">
    <source>
        <dbReference type="EMBL" id="MFC1849143.1"/>
    </source>
</evidence>
<protein>
    <recommendedName>
        <fullName evidence="4">GWxTD domain-containing protein</fullName>
    </recommendedName>
</protein>